<dbReference type="AlphaFoldDB" id="A0AAN7IBU0"/>
<dbReference type="InterPro" id="IPR007527">
    <property type="entry name" value="Znf_SWIM"/>
</dbReference>
<evidence type="ECO:0000256" key="1">
    <source>
        <dbReference type="ARBA" id="ARBA00022723"/>
    </source>
</evidence>
<reference evidence="6 7" key="1">
    <citation type="journal article" date="2023" name="G3 (Bethesda)">
        <title>A haplotype-resolved chromosome-scale genome for Quercus rubra L. provides insights into the genetics of adaptive traits for red oak species.</title>
        <authorList>
            <person name="Kapoor B."/>
            <person name="Jenkins J."/>
            <person name="Schmutz J."/>
            <person name="Zhebentyayeva T."/>
            <person name="Kuelheim C."/>
            <person name="Coggeshall M."/>
            <person name="Heim C."/>
            <person name="Lasky J.R."/>
            <person name="Leites L."/>
            <person name="Islam-Faridi N."/>
            <person name="Romero-Severson J."/>
            <person name="DeLeo V.L."/>
            <person name="Lucas S.M."/>
            <person name="Lazic D."/>
            <person name="Gailing O."/>
            <person name="Carlson J."/>
            <person name="Staton M."/>
        </authorList>
    </citation>
    <scope>NUCLEOTIDE SEQUENCE [LARGE SCALE GENOMIC DNA]</scope>
    <source>
        <strain evidence="6">Pseudo-F2</strain>
    </source>
</reference>
<accession>A0AAN7IBU0</accession>
<keyword evidence="7" id="KW-1185">Reference proteome</keyword>
<evidence type="ECO:0000256" key="4">
    <source>
        <dbReference type="PROSITE-ProRule" id="PRU00325"/>
    </source>
</evidence>
<dbReference type="InterPro" id="IPR018289">
    <property type="entry name" value="MULE_transposase_dom"/>
</dbReference>
<dbReference type="Pfam" id="PF10551">
    <property type="entry name" value="MULE"/>
    <property type="match status" value="1"/>
</dbReference>
<dbReference type="InterPro" id="IPR004330">
    <property type="entry name" value="FAR1_DNA_bnd_dom"/>
</dbReference>
<name>A0AAN7IBU0_QUERU</name>
<dbReference type="PROSITE" id="PS50966">
    <property type="entry name" value="ZF_SWIM"/>
    <property type="match status" value="1"/>
</dbReference>
<protein>
    <recommendedName>
        <fullName evidence="5">SWIM-type domain-containing protein</fullName>
    </recommendedName>
</protein>
<evidence type="ECO:0000313" key="6">
    <source>
        <dbReference type="EMBL" id="KAK4564321.1"/>
    </source>
</evidence>
<proteinExistence type="predicted"/>
<dbReference type="GO" id="GO:0008270">
    <property type="term" value="F:zinc ion binding"/>
    <property type="evidence" value="ECO:0007669"/>
    <property type="project" value="UniProtKB-KW"/>
</dbReference>
<comment type="caution">
    <text evidence="6">The sequence shown here is derived from an EMBL/GenBank/DDBJ whole genome shotgun (WGS) entry which is preliminary data.</text>
</comment>
<evidence type="ECO:0000313" key="7">
    <source>
        <dbReference type="Proteomes" id="UP001324115"/>
    </source>
</evidence>
<evidence type="ECO:0000259" key="5">
    <source>
        <dbReference type="PROSITE" id="PS50966"/>
    </source>
</evidence>
<sequence length="516" mass="60361">MEFEADEIAYCFYNEYGRKAGFSIRKKYVNKCKKIEVVTSRRFVCVKEGVRGKDKRDQNVKNPQAETRCGCEVRLVIVLNRDSKKYVVSEFIAEHNHYLHLPSTMHMMPSQRKVVATHAIEIDLAHESGLRLKHSYELLSKDMEHGAAASLGRYFSRQLKENPSYYFATQLDCEELITTIFWANARMIIDYSHFDDVITFDTTYSTNRDARPLGVFLGLNHHRETVVFGGALLYDETIESFVWLFETFLEAISEKKPITIFTDQDVAMSTAIKVVMPKTYHALCSWHMWQNAEKHLGHLLKTEPQFNADFLACIYKYDGEDEFLTAWNEMLDKYDVRENKWLIDLSKLKEKWAQAYVKRTFTTGMKTIQLSESFNADLKDCLHTDLNIVEFFTHFETVVNQKRDMELEAEYNSRQKFPRLKLKSSPMLNQVATMYTSKLFDLFQTEVEETLSCSCRKFESFGILCRHGLKVLDVLDIKLIPNRYIIKRWRRDAKDGSGKNCTTHNIKPDTRLEYVD</sequence>
<feature type="domain" description="SWIM-type" evidence="5">
    <location>
        <begin position="443"/>
        <end position="476"/>
    </location>
</feature>
<keyword evidence="1" id="KW-0479">Metal-binding</keyword>
<keyword evidence="3" id="KW-0862">Zinc</keyword>
<dbReference type="Proteomes" id="UP001324115">
    <property type="component" value="Unassembled WGS sequence"/>
</dbReference>
<gene>
    <name evidence="6" type="ORF">RGQ29_006403</name>
</gene>
<dbReference type="SMART" id="SM00575">
    <property type="entry name" value="ZnF_PMZ"/>
    <property type="match status" value="1"/>
</dbReference>
<dbReference type="Pfam" id="PF03101">
    <property type="entry name" value="FAR1"/>
    <property type="match status" value="1"/>
</dbReference>
<dbReference type="InterPro" id="IPR006564">
    <property type="entry name" value="Znf_PMZ"/>
</dbReference>
<dbReference type="Pfam" id="PF04434">
    <property type="entry name" value="SWIM"/>
    <property type="match status" value="1"/>
</dbReference>
<keyword evidence="2 4" id="KW-0863">Zinc-finger</keyword>
<evidence type="ECO:0000256" key="2">
    <source>
        <dbReference type="ARBA" id="ARBA00022771"/>
    </source>
</evidence>
<dbReference type="PANTHER" id="PTHR47718:SF2">
    <property type="entry name" value="PROTEIN FAR1-RELATED SEQUENCE 5-LIKE"/>
    <property type="match status" value="1"/>
</dbReference>
<dbReference type="EMBL" id="JAXUIC010000011">
    <property type="protein sequence ID" value="KAK4564321.1"/>
    <property type="molecule type" value="Genomic_DNA"/>
</dbReference>
<dbReference type="PANTHER" id="PTHR47718">
    <property type="entry name" value="OS01G0519700 PROTEIN"/>
    <property type="match status" value="1"/>
</dbReference>
<evidence type="ECO:0000256" key="3">
    <source>
        <dbReference type="ARBA" id="ARBA00022833"/>
    </source>
</evidence>
<organism evidence="6 7">
    <name type="scientific">Quercus rubra</name>
    <name type="common">Northern red oak</name>
    <name type="synonym">Quercus borealis</name>
    <dbReference type="NCBI Taxonomy" id="3512"/>
    <lineage>
        <taxon>Eukaryota</taxon>
        <taxon>Viridiplantae</taxon>
        <taxon>Streptophyta</taxon>
        <taxon>Embryophyta</taxon>
        <taxon>Tracheophyta</taxon>
        <taxon>Spermatophyta</taxon>
        <taxon>Magnoliopsida</taxon>
        <taxon>eudicotyledons</taxon>
        <taxon>Gunneridae</taxon>
        <taxon>Pentapetalae</taxon>
        <taxon>rosids</taxon>
        <taxon>fabids</taxon>
        <taxon>Fagales</taxon>
        <taxon>Fagaceae</taxon>
        <taxon>Quercus</taxon>
    </lineage>
</organism>